<accession>G2JC11</accession>
<dbReference type="Proteomes" id="UP000054051">
    <property type="component" value="Unassembled WGS sequence"/>
</dbReference>
<evidence type="ECO:0000313" key="1">
    <source>
        <dbReference type="EMBL" id="CCD30317.1"/>
    </source>
</evidence>
<dbReference type="AlphaFoldDB" id="G2JC11"/>
<dbReference type="eggNOG" id="ENOG50333YU">
    <property type="taxonomic scope" value="Bacteria"/>
</dbReference>
<dbReference type="EMBL" id="CAFB01000102">
    <property type="protein sequence ID" value="CCD30317.1"/>
    <property type="molecule type" value="Genomic_DNA"/>
</dbReference>
<name>G2JC11_9BURK</name>
<gene>
    <name evidence="1" type="ORF">CAGGBEG34_70008</name>
</gene>
<sequence>MYQSDITQFIHQLKRQKPWLEAAQRNGRALLWDKPPIDLEERARERESRAPQMPYVYYQNF</sequence>
<organism evidence="1 2">
    <name type="scientific">Candidatus Glomeribacter gigasporarum BEG34</name>
    <dbReference type="NCBI Taxonomy" id="1070319"/>
    <lineage>
        <taxon>Bacteria</taxon>
        <taxon>Pseudomonadati</taxon>
        <taxon>Pseudomonadota</taxon>
        <taxon>Betaproteobacteria</taxon>
        <taxon>Burkholderiales</taxon>
        <taxon>Burkholderiaceae</taxon>
        <taxon>Candidatus Glomeribacter</taxon>
    </lineage>
</organism>
<dbReference type="Pfam" id="PF11943">
    <property type="entry name" value="DUF3460"/>
    <property type="match status" value="1"/>
</dbReference>
<evidence type="ECO:0000313" key="2">
    <source>
        <dbReference type="Proteomes" id="UP000054051"/>
    </source>
</evidence>
<dbReference type="OrthoDB" id="5296692at2"/>
<comment type="caution">
    <text evidence="1">The sequence shown here is derived from an EMBL/GenBank/DDBJ whole genome shotgun (WGS) entry which is preliminary data.</text>
</comment>
<reference evidence="1 2" key="1">
    <citation type="submission" date="2011-08" db="EMBL/GenBank/DDBJ databases">
        <title>The genome of the obligate endobacterium of an arbuscular mycorrhizal fungus reveals an interphylum network of nutritional interactions.</title>
        <authorList>
            <person name="Ghignone S."/>
            <person name="Salvioli A."/>
            <person name="Anca I."/>
            <person name="Lumini E."/>
            <person name="Ortu G."/>
            <person name="Petiti L."/>
            <person name="Cruveiller S."/>
            <person name="Bianciotto V."/>
            <person name="Piffanelli P."/>
            <person name="Lanfranco L."/>
            <person name="Bonfante P."/>
        </authorList>
    </citation>
    <scope>NUCLEOTIDE SEQUENCE [LARGE SCALE GENOMIC DNA]</scope>
    <source>
        <strain evidence="1 2">BEG34</strain>
    </source>
</reference>
<dbReference type="STRING" id="1070319.CAGGBEG34_70008"/>
<protein>
    <submittedName>
        <fullName evidence="1">Uncharacterized protein</fullName>
    </submittedName>
</protein>
<keyword evidence="2" id="KW-1185">Reference proteome</keyword>
<dbReference type="RefSeq" id="WP_006683345.1">
    <property type="nucleotide sequence ID" value="NZ_CAFB01000102.1"/>
</dbReference>
<dbReference type="InterPro" id="IPR021853">
    <property type="entry name" value="DUF3460"/>
</dbReference>
<proteinExistence type="predicted"/>